<dbReference type="EMBL" id="JEMB01003226">
    <property type="protein sequence ID" value="KYF74728.1"/>
    <property type="molecule type" value="Genomic_DNA"/>
</dbReference>
<protein>
    <submittedName>
        <fullName evidence="1">Uncharacterized protein</fullName>
    </submittedName>
</protein>
<proteinExistence type="predicted"/>
<accession>A0A150R4H3</accession>
<gene>
    <name evidence="1" type="ORF">BE17_15250</name>
</gene>
<evidence type="ECO:0000313" key="2">
    <source>
        <dbReference type="Proteomes" id="UP000075635"/>
    </source>
</evidence>
<name>A0A150R4H3_SORCE</name>
<sequence>MANLGQFLKDMKSGLDPNLGPREVIDRWQPAVEKLMKRVKLALEPYKDDLLIEEWNTAHSEGGIRYNLLALTIRFIDYQITIEPKKAPGRGGPGRVEASCGLNVVWLLWSGGDNWSYKWEYPARSEGPQPLMGDAIERLVEELLR</sequence>
<dbReference type="AlphaFoldDB" id="A0A150R4H3"/>
<dbReference type="Proteomes" id="UP000075635">
    <property type="component" value="Unassembled WGS sequence"/>
</dbReference>
<comment type="caution">
    <text evidence="1">The sequence shown here is derived from an EMBL/GenBank/DDBJ whole genome shotgun (WGS) entry which is preliminary data.</text>
</comment>
<organism evidence="1 2">
    <name type="scientific">Sorangium cellulosum</name>
    <name type="common">Polyangium cellulosum</name>
    <dbReference type="NCBI Taxonomy" id="56"/>
    <lineage>
        <taxon>Bacteria</taxon>
        <taxon>Pseudomonadati</taxon>
        <taxon>Myxococcota</taxon>
        <taxon>Polyangia</taxon>
        <taxon>Polyangiales</taxon>
        <taxon>Polyangiaceae</taxon>
        <taxon>Sorangium</taxon>
    </lineage>
</organism>
<evidence type="ECO:0000313" key="1">
    <source>
        <dbReference type="EMBL" id="KYF74728.1"/>
    </source>
</evidence>
<reference evidence="1 2" key="1">
    <citation type="submission" date="2014-02" db="EMBL/GenBank/DDBJ databases">
        <title>The small core and large imbalanced accessory genome model reveals a collaborative survival strategy of Sorangium cellulosum strains in nature.</title>
        <authorList>
            <person name="Han K."/>
            <person name="Peng R."/>
            <person name="Blom J."/>
            <person name="Li Y.-Z."/>
        </authorList>
    </citation>
    <scope>NUCLEOTIDE SEQUENCE [LARGE SCALE GENOMIC DNA]</scope>
    <source>
        <strain evidence="1 2">So0011-07</strain>
    </source>
</reference>